<evidence type="ECO:0000313" key="2">
    <source>
        <dbReference type="EMBL" id="BEQ16191.1"/>
    </source>
</evidence>
<evidence type="ECO:0000313" key="3">
    <source>
        <dbReference type="Proteomes" id="UP001366166"/>
    </source>
</evidence>
<reference evidence="3" key="1">
    <citation type="journal article" date="2023" name="Arch. Microbiol.">
        <title>Desulfoferula mesophilus gen. nov. sp. nov., a mesophilic sulfate-reducing bacterium isolated from a brackish lake sediment.</title>
        <authorList>
            <person name="Watanabe T."/>
            <person name="Yabe T."/>
            <person name="Tsuji J.M."/>
            <person name="Fukui M."/>
        </authorList>
    </citation>
    <scope>NUCLEOTIDE SEQUENCE [LARGE SCALE GENOMIC DNA]</scope>
    <source>
        <strain evidence="3">12FAK</strain>
    </source>
</reference>
<dbReference type="EMBL" id="AP028679">
    <property type="protein sequence ID" value="BEQ16191.1"/>
    <property type="molecule type" value="Genomic_DNA"/>
</dbReference>
<dbReference type="AlphaFoldDB" id="A0AAU9EZY5"/>
<gene>
    <name evidence="2" type="ORF">FAK_32570</name>
</gene>
<accession>A0AAU9EZY5</accession>
<dbReference type="Gene3D" id="3.90.320.10">
    <property type="match status" value="1"/>
</dbReference>
<sequence length="271" mass="29896">MVDLAELRKEPHLSASSVAGYLECGLAYRFGKVDGLAPECTPDVLIFGSAIHEVLAEYYRALAKGVRLAGDHLKESFEKHWSERAADNGAIRYKEGTDYLSYMTQGKAMLEVFAAQVPVENCKVLAVEEPFCMNIEGLPVPLIGIYDLVIEDSSGVITIVDHKTSAKSYSLDQVDQNFQMTIYQVAANANGFAGREILLRLDTLIKTKIPKFEQYYTIRSKEEEQGALKRVLAAYEGISKGVYLPASAGSWRCSGCVYQGACGQWMKGEIP</sequence>
<dbReference type="InterPro" id="IPR038726">
    <property type="entry name" value="PDDEXK_AddAB-type"/>
</dbReference>
<organism evidence="2 3">
    <name type="scientific">Desulfoferula mesophila</name>
    <dbReference type="NCBI Taxonomy" id="3058419"/>
    <lineage>
        <taxon>Bacteria</taxon>
        <taxon>Pseudomonadati</taxon>
        <taxon>Thermodesulfobacteriota</taxon>
        <taxon>Desulfarculia</taxon>
        <taxon>Desulfarculales</taxon>
        <taxon>Desulfarculaceae</taxon>
        <taxon>Desulfoferula</taxon>
    </lineage>
</organism>
<dbReference type="Proteomes" id="UP001366166">
    <property type="component" value="Chromosome"/>
</dbReference>
<protein>
    <recommendedName>
        <fullName evidence="1">PD-(D/E)XK endonuclease-like domain-containing protein</fullName>
    </recommendedName>
</protein>
<dbReference type="KEGG" id="dmp:FAK_32570"/>
<proteinExistence type="predicted"/>
<dbReference type="RefSeq" id="WP_338601678.1">
    <property type="nucleotide sequence ID" value="NZ_AP028679.1"/>
</dbReference>
<feature type="domain" description="PD-(D/E)XK endonuclease-like" evidence="1">
    <location>
        <begin position="12"/>
        <end position="262"/>
    </location>
</feature>
<dbReference type="InterPro" id="IPR011604">
    <property type="entry name" value="PDDEXK-like_dom_sf"/>
</dbReference>
<evidence type="ECO:0000259" key="1">
    <source>
        <dbReference type="Pfam" id="PF12705"/>
    </source>
</evidence>
<keyword evidence="3" id="KW-1185">Reference proteome</keyword>
<dbReference type="Pfam" id="PF12705">
    <property type="entry name" value="PDDEXK_1"/>
    <property type="match status" value="1"/>
</dbReference>
<name>A0AAU9EZY5_9BACT</name>